<evidence type="ECO:0000313" key="2">
    <source>
        <dbReference type="Proteomes" id="UP001362999"/>
    </source>
</evidence>
<keyword evidence="2" id="KW-1185">Reference proteome</keyword>
<dbReference type="EMBL" id="JAWWNJ010000015">
    <property type="protein sequence ID" value="KAK7040593.1"/>
    <property type="molecule type" value="Genomic_DNA"/>
</dbReference>
<proteinExistence type="predicted"/>
<accession>A0AAW0CL75</accession>
<dbReference type="Proteomes" id="UP001362999">
    <property type="component" value="Unassembled WGS sequence"/>
</dbReference>
<reference evidence="1 2" key="1">
    <citation type="journal article" date="2024" name="J Genomics">
        <title>Draft genome sequencing and assembly of Favolaschia claudopus CIRM-BRFM 2984 isolated from oak limbs.</title>
        <authorList>
            <person name="Navarro D."/>
            <person name="Drula E."/>
            <person name="Chaduli D."/>
            <person name="Cazenave R."/>
            <person name="Ahrendt S."/>
            <person name="Wang J."/>
            <person name="Lipzen A."/>
            <person name="Daum C."/>
            <person name="Barry K."/>
            <person name="Grigoriev I.V."/>
            <person name="Favel A."/>
            <person name="Rosso M.N."/>
            <person name="Martin F."/>
        </authorList>
    </citation>
    <scope>NUCLEOTIDE SEQUENCE [LARGE SCALE GENOMIC DNA]</scope>
    <source>
        <strain evidence="1 2">CIRM-BRFM 2984</strain>
    </source>
</reference>
<gene>
    <name evidence="1" type="ORF">R3P38DRAFT_2895907</name>
</gene>
<protein>
    <recommendedName>
        <fullName evidence="3">F-box domain-containing protein</fullName>
    </recommendedName>
</protein>
<evidence type="ECO:0008006" key="3">
    <source>
        <dbReference type="Google" id="ProtNLM"/>
    </source>
</evidence>
<organism evidence="1 2">
    <name type="scientific">Favolaschia claudopus</name>
    <dbReference type="NCBI Taxonomy" id="2862362"/>
    <lineage>
        <taxon>Eukaryota</taxon>
        <taxon>Fungi</taxon>
        <taxon>Dikarya</taxon>
        <taxon>Basidiomycota</taxon>
        <taxon>Agaricomycotina</taxon>
        <taxon>Agaricomycetes</taxon>
        <taxon>Agaricomycetidae</taxon>
        <taxon>Agaricales</taxon>
        <taxon>Marasmiineae</taxon>
        <taxon>Mycenaceae</taxon>
        <taxon>Favolaschia</taxon>
    </lineage>
</organism>
<sequence>MATSTTELPLEIVELIIDHLFEDRDALETCSLVALDWVRCTRSYLFSTTVLENTHSIHTLLELLESPLSTVAHAIRHFSIEVSFRCHFNREQANDYAPYLALMSARLPLLESLEFVQHSLGVRSHRISPEVTQIFLPPWSCFQSIGTLVFRSVETSPHLLGFIASFPNLRALEMNGVQSSLTSLGKQLPHIPPPCMLQNLRLSRCAAEEVLDWLLSYASSSSTKLSTTLLQLGGISDQQITSIAKYLNVCGSILQHLSLSFRLSDRDFLSLDFSHNVSLRYLRLEPDLYFEAVPQLLCSIASTALEQIELVMPGRLARLYSHDEKSWARVDRFLVGQEFDNGLSIRVQLHRAIDEETIRAYLPLCTARRLISYVYKPVLYTGTTYFSS</sequence>
<dbReference type="InterPro" id="IPR032675">
    <property type="entry name" value="LRR_dom_sf"/>
</dbReference>
<comment type="caution">
    <text evidence="1">The sequence shown here is derived from an EMBL/GenBank/DDBJ whole genome shotgun (WGS) entry which is preliminary data.</text>
</comment>
<dbReference type="AlphaFoldDB" id="A0AAW0CL75"/>
<dbReference type="Gene3D" id="3.80.10.10">
    <property type="entry name" value="Ribonuclease Inhibitor"/>
    <property type="match status" value="1"/>
</dbReference>
<name>A0AAW0CL75_9AGAR</name>
<evidence type="ECO:0000313" key="1">
    <source>
        <dbReference type="EMBL" id="KAK7040593.1"/>
    </source>
</evidence>
<dbReference type="SUPFAM" id="SSF52047">
    <property type="entry name" value="RNI-like"/>
    <property type="match status" value="1"/>
</dbReference>